<sequence>MANELTHPKGNLDLQMTLPEAKRDRQIPILCGSVWHRTLLRRSRCQAAGPPKSSRSQAWNPAHHVEEDVSDTVVRFVSDRHMKGGLIQSSGPVRSTGREQAAAVNLKSVTFRQEPS</sequence>
<keyword evidence="2" id="KW-1185">Reference proteome</keyword>
<comment type="caution">
    <text evidence="1">The sequence shown here is derived from an EMBL/GenBank/DDBJ whole genome shotgun (WGS) entry which is preliminary data.</text>
</comment>
<protein>
    <submittedName>
        <fullName evidence="1">Uncharacterized protein</fullName>
    </submittedName>
</protein>
<reference evidence="1" key="1">
    <citation type="submission" date="2020-03" db="EMBL/GenBank/DDBJ databases">
        <authorList>
            <person name="Weist P."/>
        </authorList>
    </citation>
    <scope>NUCLEOTIDE SEQUENCE</scope>
</reference>
<evidence type="ECO:0000313" key="1">
    <source>
        <dbReference type="EMBL" id="CAB1419054.1"/>
    </source>
</evidence>
<dbReference type="AlphaFoldDB" id="A0A9N7TVU1"/>
<organism evidence="1 2">
    <name type="scientific">Pleuronectes platessa</name>
    <name type="common">European plaice</name>
    <dbReference type="NCBI Taxonomy" id="8262"/>
    <lineage>
        <taxon>Eukaryota</taxon>
        <taxon>Metazoa</taxon>
        <taxon>Chordata</taxon>
        <taxon>Craniata</taxon>
        <taxon>Vertebrata</taxon>
        <taxon>Euteleostomi</taxon>
        <taxon>Actinopterygii</taxon>
        <taxon>Neopterygii</taxon>
        <taxon>Teleostei</taxon>
        <taxon>Neoteleostei</taxon>
        <taxon>Acanthomorphata</taxon>
        <taxon>Carangaria</taxon>
        <taxon>Pleuronectiformes</taxon>
        <taxon>Pleuronectoidei</taxon>
        <taxon>Pleuronectidae</taxon>
        <taxon>Pleuronectes</taxon>
    </lineage>
</organism>
<dbReference type="Proteomes" id="UP001153269">
    <property type="component" value="Unassembled WGS sequence"/>
</dbReference>
<evidence type="ECO:0000313" key="2">
    <source>
        <dbReference type="Proteomes" id="UP001153269"/>
    </source>
</evidence>
<accession>A0A9N7TVU1</accession>
<gene>
    <name evidence="1" type="ORF">PLEPLA_LOCUS6882</name>
</gene>
<name>A0A9N7TVU1_PLEPL</name>
<dbReference type="EMBL" id="CADEAL010000360">
    <property type="protein sequence ID" value="CAB1419054.1"/>
    <property type="molecule type" value="Genomic_DNA"/>
</dbReference>
<proteinExistence type="predicted"/>